<keyword evidence="2" id="KW-1185">Reference proteome</keyword>
<organism evidence="1 2">
    <name type="scientific">Paxillus rubicundulus Ve08.2h10</name>
    <dbReference type="NCBI Taxonomy" id="930991"/>
    <lineage>
        <taxon>Eukaryota</taxon>
        <taxon>Fungi</taxon>
        <taxon>Dikarya</taxon>
        <taxon>Basidiomycota</taxon>
        <taxon>Agaricomycotina</taxon>
        <taxon>Agaricomycetes</taxon>
        <taxon>Agaricomycetidae</taxon>
        <taxon>Boletales</taxon>
        <taxon>Paxilineae</taxon>
        <taxon>Paxillaceae</taxon>
        <taxon>Paxillus</taxon>
    </lineage>
</organism>
<proteinExistence type="predicted"/>
<reference evidence="1 2" key="1">
    <citation type="submission" date="2014-04" db="EMBL/GenBank/DDBJ databases">
        <authorList>
            <consortium name="DOE Joint Genome Institute"/>
            <person name="Kuo A."/>
            <person name="Kohler A."/>
            <person name="Jargeat P."/>
            <person name="Nagy L.G."/>
            <person name="Floudas D."/>
            <person name="Copeland A."/>
            <person name="Barry K.W."/>
            <person name="Cichocki N."/>
            <person name="Veneault-Fourrey C."/>
            <person name="LaButti K."/>
            <person name="Lindquist E.A."/>
            <person name="Lipzen A."/>
            <person name="Lundell T."/>
            <person name="Morin E."/>
            <person name="Murat C."/>
            <person name="Sun H."/>
            <person name="Tunlid A."/>
            <person name="Henrissat B."/>
            <person name="Grigoriev I.V."/>
            <person name="Hibbett D.S."/>
            <person name="Martin F."/>
            <person name="Nordberg H.P."/>
            <person name="Cantor M.N."/>
            <person name="Hua S.X."/>
        </authorList>
    </citation>
    <scope>NUCLEOTIDE SEQUENCE [LARGE SCALE GENOMIC DNA]</scope>
    <source>
        <strain evidence="1 2">Ve08.2h10</strain>
    </source>
</reference>
<protein>
    <submittedName>
        <fullName evidence="1">Uncharacterized protein</fullName>
    </submittedName>
</protein>
<name>A0A0D0E5Y6_9AGAM</name>
<dbReference type="HOGENOM" id="CLU_2543262_0_0_1"/>
<accession>A0A0D0E5Y6</accession>
<evidence type="ECO:0000313" key="1">
    <source>
        <dbReference type="EMBL" id="KIK92945.1"/>
    </source>
</evidence>
<gene>
    <name evidence="1" type="ORF">PAXRUDRAFT_829490</name>
</gene>
<dbReference type="Proteomes" id="UP000054538">
    <property type="component" value="Unassembled WGS sequence"/>
</dbReference>
<dbReference type="EMBL" id="KN825227">
    <property type="protein sequence ID" value="KIK92945.1"/>
    <property type="molecule type" value="Genomic_DNA"/>
</dbReference>
<evidence type="ECO:0000313" key="2">
    <source>
        <dbReference type="Proteomes" id="UP000054538"/>
    </source>
</evidence>
<dbReference type="AlphaFoldDB" id="A0A0D0E5Y6"/>
<dbReference type="InParanoid" id="A0A0D0E5Y6"/>
<reference evidence="2" key="2">
    <citation type="submission" date="2015-01" db="EMBL/GenBank/DDBJ databases">
        <title>Evolutionary Origins and Diversification of the Mycorrhizal Mutualists.</title>
        <authorList>
            <consortium name="DOE Joint Genome Institute"/>
            <consortium name="Mycorrhizal Genomics Consortium"/>
            <person name="Kohler A."/>
            <person name="Kuo A."/>
            <person name="Nagy L.G."/>
            <person name="Floudas D."/>
            <person name="Copeland A."/>
            <person name="Barry K.W."/>
            <person name="Cichocki N."/>
            <person name="Veneault-Fourrey C."/>
            <person name="LaButti K."/>
            <person name="Lindquist E.A."/>
            <person name="Lipzen A."/>
            <person name="Lundell T."/>
            <person name="Morin E."/>
            <person name="Murat C."/>
            <person name="Riley R."/>
            <person name="Ohm R."/>
            <person name="Sun H."/>
            <person name="Tunlid A."/>
            <person name="Henrissat B."/>
            <person name="Grigoriev I.V."/>
            <person name="Hibbett D.S."/>
            <person name="Martin F."/>
        </authorList>
    </citation>
    <scope>NUCLEOTIDE SEQUENCE [LARGE SCALE GENOMIC DNA]</scope>
    <source>
        <strain evidence="2">Ve08.2h10</strain>
    </source>
</reference>
<sequence length="83" mass="9213">MESGILHTIHFAPSLGFDLAFIHPPGDLASQAFSIIAFDGLVSPSRPRLSYLPQHIYPYFPSPRLYQSVRGSISSSFSRVHPQ</sequence>